<feature type="region of interest" description="Disordered" evidence="1">
    <location>
        <begin position="110"/>
        <end position="134"/>
    </location>
</feature>
<dbReference type="HOGENOM" id="CLU_1408671_0_0_1"/>
<evidence type="ECO:0000313" key="3">
    <source>
        <dbReference type="EMBL" id="EON66463.1"/>
    </source>
</evidence>
<sequence length="193" mass="20535">MLRRNGQRVLAAAMMICVACWLAQLGPVAGLCDRREGPGQFAQQAMQQDLPTLSERGEAFEGDHWSLLELLLWTSDPIDSARPQVPGDGKHKLAPSIASQRSSWRLGPSAVATNVGAPPRSKSPQEPTSAAYDGKGKPAAWLLRRLAVVDLSAKDGTISTSAMQLKSGATLPSSCHFNLSGGLRLEARQLAAP</sequence>
<feature type="region of interest" description="Disordered" evidence="1">
    <location>
        <begin position="81"/>
        <end position="100"/>
    </location>
</feature>
<feature type="chain" id="PRO_5004450885" evidence="2">
    <location>
        <begin position="31"/>
        <end position="193"/>
    </location>
</feature>
<accession>R7YX91</accession>
<evidence type="ECO:0000256" key="1">
    <source>
        <dbReference type="SAM" id="MobiDB-lite"/>
    </source>
</evidence>
<keyword evidence="4" id="KW-1185">Reference proteome</keyword>
<dbReference type="GeneID" id="19902872"/>
<organism evidence="3 4">
    <name type="scientific">Coniosporium apollinis (strain CBS 100218)</name>
    <name type="common">Rock-inhabiting black yeast</name>
    <dbReference type="NCBI Taxonomy" id="1168221"/>
    <lineage>
        <taxon>Eukaryota</taxon>
        <taxon>Fungi</taxon>
        <taxon>Dikarya</taxon>
        <taxon>Ascomycota</taxon>
        <taxon>Pezizomycotina</taxon>
        <taxon>Dothideomycetes</taxon>
        <taxon>Dothideomycetes incertae sedis</taxon>
        <taxon>Coniosporium</taxon>
    </lineage>
</organism>
<protein>
    <submittedName>
        <fullName evidence="3">Uncharacterized protein</fullName>
    </submittedName>
</protein>
<proteinExistence type="predicted"/>
<dbReference type="Proteomes" id="UP000016924">
    <property type="component" value="Unassembled WGS sequence"/>
</dbReference>
<dbReference type="EMBL" id="JH767580">
    <property type="protein sequence ID" value="EON66463.1"/>
    <property type="molecule type" value="Genomic_DNA"/>
</dbReference>
<feature type="signal peptide" evidence="2">
    <location>
        <begin position="1"/>
        <end position="30"/>
    </location>
</feature>
<evidence type="ECO:0000313" key="4">
    <source>
        <dbReference type="Proteomes" id="UP000016924"/>
    </source>
</evidence>
<dbReference type="RefSeq" id="XP_007781780.1">
    <property type="nucleotide sequence ID" value="XM_007783590.1"/>
</dbReference>
<evidence type="ECO:0000256" key="2">
    <source>
        <dbReference type="SAM" id="SignalP"/>
    </source>
</evidence>
<reference evidence="4" key="1">
    <citation type="submission" date="2012-06" db="EMBL/GenBank/DDBJ databases">
        <title>The genome sequence of Coniosporium apollinis CBS 100218.</title>
        <authorList>
            <consortium name="The Broad Institute Genome Sequencing Platform"/>
            <person name="Cuomo C."/>
            <person name="Gorbushina A."/>
            <person name="Noack S."/>
            <person name="Walker B."/>
            <person name="Young S.K."/>
            <person name="Zeng Q."/>
            <person name="Gargeya S."/>
            <person name="Fitzgerald M."/>
            <person name="Haas B."/>
            <person name="Abouelleil A."/>
            <person name="Alvarado L."/>
            <person name="Arachchi H.M."/>
            <person name="Berlin A.M."/>
            <person name="Chapman S.B."/>
            <person name="Goldberg J."/>
            <person name="Griggs A."/>
            <person name="Gujja S."/>
            <person name="Hansen M."/>
            <person name="Howarth C."/>
            <person name="Imamovic A."/>
            <person name="Larimer J."/>
            <person name="McCowan C."/>
            <person name="Montmayeur A."/>
            <person name="Murphy C."/>
            <person name="Neiman D."/>
            <person name="Pearson M."/>
            <person name="Priest M."/>
            <person name="Roberts A."/>
            <person name="Saif S."/>
            <person name="Shea T."/>
            <person name="Sisk P."/>
            <person name="Sykes S."/>
            <person name="Wortman J."/>
            <person name="Nusbaum C."/>
            <person name="Birren B."/>
        </authorList>
    </citation>
    <scope>NUCLEOTIDE SEQUENCE [LARGE SCALE GENOMIC DNA]</scope>
    <source>
        <strain evidence="4">CBS 100218</strain>
    </source>
</reference>
<keyword evidence="2" id="KW-0732">Signal</keyword>
<name>R7YX91_CONA1</name>
<dbReference type="AlphaFoldDB" id="R7YX91"/>
<gene>
    <name evidence="3" type="ORF">W97_05561</name>
</gene>